<dbReference type="Proteomes" id="UP000768646">
    <property type="component" value="Unassembled WGS sequence"/>
</dbReference>
<reference evidence="1 2" key="1">
    <citation type="journal article" date="2021" name="Commun. Biol.">
        <title>Genomic insights into the host specific adaptation of the Pneumocystis genus.</title>
        <authorList>
            <person name="Cisse O.H."/>
            <person name="Ma L."/>
            <person name="Dekker J.P."/>
            <person name="Khil P.P."/>
            <person name="Youn J.-H."/>
            <person name="Brenchley J.M."/>
            <person name="Blair R."/>
            <person name="Pahar B."/>
            <person name="Chabe M."/>
            <person name="Van Rompay K.K.A."/>
            <person name="Keesler R."/>
            <person name="Sukura A."/>
            <person name="Hirsch V."/>
            <person name="Kutty G."/>
            <person name="Liu Y."/>
            <person name="Peng L."/>
            <person name="Chen J."/>
            <person name="Song J."/>
            <person name="Weissenbacher-Lang C."/>
            <person name="Xu J."/>
            <person name="Upham N.S."/>
            <person name="Stajich J.E."/>
            <person name="Cuomo C.A."/>
            <person name="Cushion M.T."/>
            <person name="Kovacs J.A."/>
        </authorList>
    </citation>
    <scope>NUCLEOTIDE SEQUENCE [LARGE SCALE GENOMIC DNA]</scope>
    <source>
        <strain evidence="1 2">RABM</strain>
    </source>
</reference>
<organism evidence="1 2">
    <name type="scientific">Pneumocystis oryctolagi</name>
    <dbReference type="NCBI Taxonomy" id="42067"/>
    <lineage>
        <taxon>Eukaryota</taxon>
        <taxon>Fungi</taxon>
        <taxon>Dikarya</taxon>
        <taxon>Ascomycota</taxon>
        <taxon>Taphrinomycotina</taxon>
        <taxon>Pneumocystomycetes</taxon>
        <taxon>Pneumocystaceae</taxon>
        <taxon>Pneumocystis</taxon>
    </lineage>
</organism>
<comment type="caution">
    <text evidence="1">The sequence shown here is derived from an EMBL/GenBank/DDBJ whole genome shotgun (WGS) entry which is preliminary data.</text>
</comment>
<proteinExistence type="predicted"/>
<dbReference type="EMBL" id="JABTEG010000010">
    <property type="protein sequence ID" value="KAG4304161.1"/>
    <property type="molecule type" value="Genomic_DNA"/>
</dbReference>
<keyword evidence="2" id="KW-1185">Reference proteome</keyword>
<accession>A0ACB7C9D3</accession>
<evidence type="ECO:0000313" key="1">
    <source>
        <dbReference type="EMBL" id="KAG4304161.1"/>
    </source>
</evidence>
<sequence>MKKKKNNEGKSGENFSKESYSSVIMTSNEKMENYYKHQNILGDDEWDAFMDCIKQSLPTTFRISKSKKDYLLIKHHLENEYFPLFSALKRENEEITPPTLIPWYPDQLGYSLNIPKTVIRKNKAFKKFQDWLFYETESGSISRQEAVSMIPPLLLDVKPYHSVIDLCASPGSKTAQILEALHTNNNYNDELLRTDTSEIYPKGFLVANDVDFKRSYMLVHQIKRFNSPCMIVTNHDASKLPNFFVDEGIDTLSEPSKIAKKRVLKFDRVLADVPCTGDGTIRKNLNLWKDWDVRQAYGLHLSQINILIRGLQLLKVYGRLVYSTCSLNPIENEAVVSSVLRMYGDSIRLVDVSDQLPELKRKKGISTWKVIDNNGEVIEFGEHLFINSKKMPRSLWPPSEEEKKRFFLDRCLRIYPHLQNTGGFFIAVFEKIDKLNHVDHSNSESFDRQKRELNSTETDLSQEIPVLSKKIRTDTDLVDEGIQSNDILENDSLKNNILPNSLGSLEEMQSDKDLKVQKNSENFKFLSSNHEEIKHIKLFYNISDSFPSSEYVIRNSSGIPTRFIYFLSKKIKNILYHNEHRIKFVHGGVKMFTKQELPKNSLSENSCRWRIQNESIGILFPWIGPERVVHAGFEELKIFLDHEYPKIETFPEGKTKESLEKMSLGCAIMDVNLENDDNVKIKSNIVVPIWKSNVSANLMLSKNDRTVLILRLFGSI</sequence>
<evidence type="ECO:0000313" key="2">
    <source>
        <dbReference type="Proteomes" id="UP000768646"/>
    </source>
</evidence>
<protein>
    <submittedName>
        <fullName evidence="1">Uncharacterized protein</fullName>
    </submittedName>
</protein>
<gene>
    <name evidence="1" type="ORF">PORY_002342</name>
</gene>
<name>A0ACB7C9D3_9ASCO</name>